<dbReference type="Proteomes" id="UP000758603">
    <property type="component" value="Unassembled WGS sequence"/>
</dbReference>
<evidence type="ECO:0000313" key="2">
    <source>
        <dbReference type="Proteomes" id="UP000758603"/>
    </source>
</evidence>
<name>A0A9P8RH56_9PEZI</name>
<dbReference type="AlphaFoldDB" id="A0A9P8RH56"/>
<accession>A0A9P8RH56</accession>
<comment type="caution">
    <text evidence="1">The sequence shown here is derived from an EMBL/GenBank/DDBJ whole genome shotgun (WGS) entry which is preliminary data.</text>
</comment>
<evidence type="ECO:0000313" key="1">
    <source>
        <dbReference type="EMBL" id="KAH6645719.1"/>
    </source>
</evidence>
<reference evidence="1" key="1">
    <citation type="journal article" date="2021" name="Nat. Commun.">
        <title>Genetic determinants of endophytism in the Arabidopsis root mycobiome.</title>
        <authorList>
            <person name="Mesny F."/>
            <person name="Miyauchi S."/>
            <person name="Thiergart T."/>
            <person name="Pickel B."/>
            <person name="Atanasova L."/>
            <person name="Karlsson M."/>
            <person name="Huettel B."/>
            <person name="Barry K.W."/>
            <person name="Haridas S."/>
            <person name="Chen C."/>
            <person name="Bauer D."/>
            <person name="Andreopoulos W."/>
            <person name="Pangilinan J."/>
            <person name="LaButti K."/>
            <person name="Riley R."/>
            <person name="Lipzen A."/>
            <person name="Clum A."/>
            <person name="Drula E."/>
            <person name="Henrissat B."/>
            <person name="Kohler A."/>
            <person name="Grigoriev I.V."/>
            <person name="Martin F.M."/>
            <person name="Hacquard S."/>
        </authorList>
    </citation>
    <scope>NUCLEOTIDE SEQUENCE</scope>
    <source>
        <strain evidence="1">MPI-SDFR-AT-0073</strain>
    </source>
</reference>
<proteinExistence type="predicted"/>
<dbReference type="RefSeq" id="XP_045952233.1">
    <property type="nucleotide sequence ID" value="XM_046104247.1"/>
</dbReference>
<keyword evidence="2" id="KW-1185">Reference proteome</keyword>
<dbReference type="EMBL" id="JAGPXC010000011">
    <property type="protein sequence ID" value="KAH6645719.1"/>
    <property type="molecule type" value="Genomic_DNA"/>
</dbReference>
<protein>
    <submittedName>
        <fullName evidence="1">Uncharacterized protein</fullName>
    </submittedName>
</protein>
<dbReference type="GeneID" id="70133138"/>
<gene>
    <name evidence="1" type="ORF">BKA67DRAFT_586320</name>
</gene>
<sequence>MRHFLLYSFPVGHLILDPQASGLLITPLHLHSSWTCHLLHQLSVHLIILHPGTETKTL</sequence>
<organism evidence="1 2">
    <name type="scientific">Truncatella angustata</name>
    <dbReference type="NCBI Taxonomy" id="152316"/>
    <lineage>
        <taxon>Eukaryota</taxon>
        <taxon>Fungi</taxon>
        <taxon>Dikarya</taxon>
        <taxon>Ascomycota</taxon>
        <taxon>Pezizomycotina</taxon>
        <taxon>Sordariomycetes</taxon>
        <taxon>Xylariomycetidae</taxon>
        <taxon>Amphisphaeriales</taxon>
        <taxon>Sporocadaceae</taxon>
        <taxon>Truncatella</taxon>
    </lineage>
</organism>